<name>A0ABR3QJN9_9PLEO</name>
<organism evidence="3 4">
    <name type="scientific">Paraconiothyrium brasiliense</name>
    <dbReference type="NCBI Taxonomy" id="300254"/>
    <lineage>
        <taxon>Eukaryota</taxon>
        <taxon>Fungi</taxon>
        <taxon>Dikarya</taxon>
        <taxon>Ascomycota</taxon>
        <taxon>Pezizomycotina</taxon>
        <taxon>Dothideomycetes</taxon>
        <taxon>Pleosporomycetidae</taxon>
        <taxon>Pleosporales</taxon>
        <taxon>Massarineae</taxon>
        <taxon>Didymosphaeriaceae</taxon>
        <taxon>Paraconiothyrium</taxon>
    </lineage>
</organism>
<feature type="compositionally biased region" description="Basic and acidic residues" evidence="1">
    <location>
        <begin position="111"/>
        <end position="135"/>
    </location>
</feature>
<dbReference type="SMART" id="SM00450">
    <property type="entry name" value="RHOD"/>
    <property type="match status" value="1"/>
</dbReference>
<dbReference type="PANTHER" id="PTHR10828">
    <property type="entry name" value="M-PHASE INDUCER PHOSPHATASE DUAL SPECIFICITY PHOSPHATASE CDC25"/>
    <property type="match status" value="1"/>
</dbReference>
<feature type="region of interest" description="Disordered" evidence="1">
    <location>
        <begin position="105"/>
        <end position="135"/>
    </location>
</feature>
<dbReference type="Gene3D" id="3.40.250.10">
    <property type="entry name" value="Rhodanese-like domain"/>
    <property type="match status" value="1"/>
</dbReference>
<dbReference type="EMBL" id="JAKJXO020000021">
    <property type="protein sequence ID" value="KAL1592365.1"/>
    <property type="molecule type" value="Genomic_DNA"/>
</dbReference>
<reference evidence="3 4" key="1">
    <citation type="submission" date="2024-02" db="EMBL/GenBank/DDBJ databases">
        <title>De novo assembly and annotation of 12 fungi associated with fruit tree decline syndrome in Ontario, Canada.</title>
        <authorList>
            <person name="Sulman M."/>
            <person name="Ellouze W."/>
            <person name="Ilyukhin E."/>
        </authorList>
    </citation>
    <scope>NUCLEOTIDE SEQUENCE [LARGE SCALE GENOMIC DNA]</scope>
    <source>
        <strain evidence="3 4">M42-189</strain>
    </source>
</reference>
<dbReference type="InterPro" id="IPR036873">
    <property type="entry name" value="Rhodanese-like_dom_sf"/>
</dbReference>
<protein>
    <submittedName>
        <fullName evidence="3">Cdc25 phosphatase Ibp1</fullName>
    </submittedName>
</protein>
<feature type="domain" description="Rhodanese" evidence="2">
    <location>
        <begin position="30"/>
        <end position="161"/>
    </location>
</feature>
<accession>A0ABR3QJN9</accession>
<keyword evidence="4" id="KW-1185">Reference proteome</keyword>
<dbReference type="Pfam" id="PF00581">
    <property type="entry name" value="Rhodanese"/>
    <property type="match status" value="1"/>
</dbReference>
<evidence type="ECO:0000256" key="1">
    <source>
        <dbReference type="SAM" id="MobiDB-lite"/>
    </source>
</evidence>
<dbReference type="Proteomes" id="UP001521785">
    <property type="component" value="Unassembled WGS sequence"/>
</dbReference>
<sequence length="380" mass="43711">MSDITLSNLSYISREELAEQIRNSSSATFLPSNLAIIDVRDSDHIGGHIRGSTWIPSNELDYRTPELVRNLGDKEVVVFHCALSQQRGPSAALRYLREKRRLDLGSSGETKSGEEIREGEKEKEGEVREGAREYQGEKPQKVLVLRGGFTQWQEKYGSDKQLTEAWQKDIWEFGCLGSLQFRASRLAIIDTQYWTILQHYEITPRFRSKFSVTMNLLEPLQIHIRKTFAHLKSSIPLFQSRCAAHGCHTRLKGPSTHRRKHADSYGTLNFQINDPLCDDHMLQLWDDIVSLDAKVERSRRVRVGKGGQAVEREYEISFVEEQSEIINIRSLPKDGDEKVYDFCDVEGDDRSFVEMSRSCGGNEMDWLIWCSGEGAWWKIY</sequence>
<dbReference type="PROSITE" id="PS50206">
    <property type="entry name" value="RHODANESE_3"/>
    <property type="match status" value="1"/>
</dbReference>
<dbReference type="PANTHER" id="PTHR10828:SF38">
    <property type="entry name" value="ARSENICAL-RESISTANCE PROTEIN 2-RELATED"/>
    <property type="match status" value="1"/>
</dbReference>
<evidence type="ECO:0000259" key="2">
    <source>
        <dbReference type="PROSITE" id="PS50206"/>
    </source>
</evidence>
<evidence type="ECO:0000313" key="4">
    <source>
        <dbReference type="Proteomes" id="UP001521785"/>
    </source>
</evidence>
<dbReference type="InterPro" id="IPR001763">
    <property type="entry name" value="Rhodanese-like_dom"/>
</dbReference>
<evidence type="ECO:0000313" key="3">
    <source>
        <dbReference type="EMBL" id="KAL1592365.1"/>
    </source>
</evidence>
<dbReference type="SUPFAM" id="SSF52821">
    <property type="entry name" value="Rhodanese/Cell cycle control phosphatase"/>
    <property type="match status" value="1"/>
</dbReference>
<comment type="caution">
    <text evidence="3">The sequence shown here is derived from an EMBL/GenBank/DDBJ whole genome shotgun (WGS) entry which is preliminary data.</text>
</comment>
<proteinExistence type="predicted"/>
<gene>
    <name evidence="3" type="primary">ibp1</name>
    <name evidence="3" type="ORF">SLS60_011444</name>
</gene>